<sequence>MTSTKTPFRQAYIWFLSLAAAGLIIGSCQSGNNNAALNNPLIAEGKQLAQQHCVTCHQLPLPELLDKETWVKHVLPAMGRNLGLEVYPEGLYYAGPKAAISYNNWQKLIAYYQTLAPEVLKPADKPEPAVDDWAMFLLAKPQVDTSQTAMTTLVAIDTIGHKLYSSDAFRSDVTRWDQQLKPTLFKQLHSAAVDARFFRDPTGNERGLFTTLGTMRAADISKGELILLPLTDRGNADSMAVATELPRPLQSIAADFNKDGLTDWVVCGFGHLQGGLYWLKQQANRQFTKLPIKEVPGASQAVVQDFNADGWPDLMVLFAHADEGVWLFLNDKKGGFTERNLLRFPSVYGSTSFQLVDFNKDGRLDILYTCGDNSDYSKVLKPYHGVYIYLNHGDFKYKQAYFYPINGCTKAVATDFDQDGDLDIVTIAFFADFKNNPSEGCLIFEQQKPLQFRPHAMPISAYGRWICMDVNDIDQDGDADIVLGNFSKTFIIQEGLKPTWDTHLPLIVLKNKTLTSTTRP</sequence>
<dbReference type="Gene3D" id="2.130.10.130">
    <property type="entry name" value="Integrin alpha, N-terminal"/>
    <property type="match status" value="2"/>
</dbReference>
<dbReference type="InterPro" id="IPR013517">
    <property type="entry name" value="FG-GAP"/>
</dbReference>
<dbReference type="InterPro" id="IPR009056">
    <property type="entry name" value="Cyt_c-like_dom"/>
</dbReference>
<dbReference type="InterPro" id="IPR028994">
    <property type="entry name" value="Integrin_alpha_N"/>
</dbReference>
<gene>
    <name evidence="7" type="ORF">GO755_34260</name>
</gene>
<evidence type="ECO:0000313" key="8">
    <source>
        <dbReference type="Proteomes" id="UP000436006"/>
    </source>
</evidence>
<keyword evidence="3" id="KW-0732">Signal</keyword>
<reference evidence="7 8" key="1">
    <citation type="submission" date="2019-12" db="EMBL/GenBank/DDBJ databases">
        <title>Spirosoma sp. HMF4905 genome sequencing and assembly.</title>
        <authorList>
            <person name="Kang H."/>
            <person name="Cha I."/>
            <person name="Kim H."/>
            <person name="Joh K."/>
        </authorList>
    </citation>
    <scope>NUCLEOTIDE SEQUENCE [LARGE SCALE GENOMIC DNA]</scope>
    <source>
        <strain evidence="7 8">HMF4905</strain>
    </source>
</reference>
<evidence type="ECO:0000256" key="5">
    <source>
        <dbReference type="PROSITE-ProRule" id="PRU00433"/>
    </source>
</evidence>
<organism evidence="7 8">
    <name type="scientific">Spirosoma arboris</name>
    <dbReference type="NCBI Taxonomy" id="2682092"/>
    <lineage>
        <taxon>Bacteria</taxon>
        <taxon>Pseudomonadati</taxon>
        <taxon>Bacteroidota</taxon>
        <taxon>Cytophagia</taxon>
        <taxon>Cytophagales</taxon>
        <taxon>Cytophagaceae</taxon>
        <taxon>Spirosoma</taxon>
    </lineage>
</organism>
<comment type="caution">
    <text evidence="7">The sequence shown here is derived from an EMBL/GenBank/DDBJ whole genome shotgun (WGS) entry which is preliminary data.</text>
</comment>
<dbReference type="SUPFAM" id="SSF69318">
    <property type="entry name" value="Integrin alpha N-terminal domain"/>
    <property type="match status" value="1"/>
</dbReference>
<keyword evidence="8" id="KW-1185">Reference proteome</keyword>
<evidence type="ECO:0000256" key="1">
    <source>
        <dbReference type="ARBA" id="ARBA00022617"/>
    </source>
</evidence>
<dbReference type="PANTHER" id="PTHR44103">
    <property type="entry name" value="PROPROTEIN CONVERTASE P"/>
    <property type="match status" value="1"/>
</dbReference>
<name>A0A7K1SMW7_9BACT</name>
<keyword evidence="1 5" id="KW-0349">Heme</keyword>
<keyword evidence="4 5" id="KW-0408">Iron</keyword>
<dbReference type="SUPFAM" id="SSF46626">
    <property type="entry name" value="Cytochrome c"/>
    <property type="match status" value="1"/>
</dbReference>
<dbReference type="PROSITE" id="PS51007">
    <property type="entry name" value="CYTC"/>
    <property type="match status" value="1"/>
</dbReference>
<feature type="domain" description="Cytochrome c" evidence="6">
    <location>
        <begin position="40"/>
        <end position="141"/>
    </location>
</feature>
<dbReference type="EMBL" id="WPIN01000020">
    <property type="protein sequence ID" value="MVM35140.1"/>
    <property type="molecule type" value="Genomic_DNA"/>
</dbReference>
<evidence type="ECO:0000256" key="4">
    <source>
        <dbReference type="ARBA" id="ARBA00023004"/>
    </source>
</evidence>
<evidence type="ECO:0000313" key="7">
    <source>
        <dbReference type="EMBL" id="MVM35140.1"/>
    </source>
</evidence>
<proteinExistence type="predicted"/>
<dbReference type="PROSITE" id="PS51257">
    <property type="entry name" value="PROKAR_LIPOPROTEIN"/>
    <property type="match status" value="1"/>
</dbReference>
<dbReference type="GO" id="GO:0046872">
    <property type="term" value="F:metal ion binding"/>
    <property type="evidence" value="ECO:0007669"/>
    <property type="project" value="UniProtKB-KW"/>
</dbReference>
<evidence type="ECO:0000256" key="2">
    <source>
        <dbReference type="ARBA" id="ARBA00022723"/>
    </source>
</evidence>
<dbReference type="Pfam" id="PF13517">
    <property type="entry name" value="FG-GAP_3"/>
    <property type="match status" value="1"/>
</dbReference>
<dbReference type="AlphaFoldDB" id="A0A7K1SMW7"/>
<dbReference type="Proteomes" id="UP000436006">
    <property type="component" value="Unassembled WGS sequence"/>
</dbReference>
<evidence type="ECO:0000259" key="6">
    <source>
        <dbReference type="PROSITE" id="PS51007"/>
    </source>
</evidence>
<protein>
    <submittedName>
        <fullName evidence="7">VCBS repeat-containing protein</fullName>
    </submittedName>
</protein>
<dbReference type="RefSeq" id="WP_157589948.1">
    <property type="nucleotide sequence ID" value="NZ_WPIN01000020.1"/>
</dbReference>
<keyword evidence="2 5" id="KW-0479">Metal-binding</keyword>
<dbReference type="InterPro" id="IPR036909">
    <property type="entry name" value="Cyt_c-like_dom_sf"/>
</dbReference>
<dbReference type="GO" id="GO:0009055">
    <property type="term" value="F:electron transfer activity"/>
    <property type="evidence" value="ECO:0007669"/>
    <property type="project" value="InterPro"/>
</dbReference>
<evidence type="ECO:0000256" key="3">
    <source>
        <dbReference type="ARBA" id="ARBA00022729"/>
    </source>
</evidence>
<accession>A0A7K1SMW7</accession>
<dbReference type="GO" id="GO:0020037">
    <property type="term" value="F:heme binding"/>
    <property type="evidence" value="ECO:0007669"/>
    <property type="project" value="InterPro"/>
</dbReference>
<dbReference type="PANTHER" id="PTHR44103:SF1">
    <property type="entry name" value="PROPROTEIN CONVERTASE P"/>
    <property type="match status" value="1"/>
</dbReference>